<dbReference type="PANTHER" id="PTHR30136">
    <property type="entry name" value="HELIX-TURN-HELIX TRANSCRIPTIONAL REGULATOR, ICLR FAMILY"/>
    <property type="match status" value="1"/>
</dbReference>
<dbReference type="SMART" id="SM00346">
    <property type="entry name" value="HTH_ICLR"/>
    <property type="match status" value="1"/>
</dbReference>
<reference evidence="6" key="2">
    <citation type="submission" date="2020-09" db="EMBL/GenBank/DDBJ databases">
        <authorList>
            <person name="Sun Q."/>
            <person name="Zhou Y."/>
        </authorList>
    </citation>
    <scope>NUCLEOTIDE SEQUENCE</scope>
    <source>
        <strain evidence="6">CGMCC 1.12160</strain>
    </source>
</reference>
<evidence type="ECO:0000259" key="4">
    <source>
        <dbReference type="PROSITE" id="PS51077"/>
    </source>
</evidence>
<keyword evidence="1" id="KW-0805">Transcription regulation</keyword>
<evidence type="ECO:0000256" key="1">
    <source>
        <dbReference type="ARBA" id="ARBA00023015"/>
    </source>
</evidence>
<evidence type="ECO:0000256" key="3">
    <source>
        <dbReference type="ARBA" id="ARBA00023163"/>
    </source>
</evidence>
<proteinExistence type="predicted"/>
<dbReference type="PROSITE" id="PS51077">
    <property type="entry name" value="HTH_ICLR"/>
    <property type="match status" value="1"/>
</dbReference>
<dbReference type="Gene3D" id="3.30.450.40">
    <property type="match status" value="1"/>
</dbReference>
<gene>
    <name evidence="6" type="ORF">GCM10011366_05800</name>
</gene>
<dbReference type="AlphaFoldDB" id="A0A917F474"/>
<dbReference type="Pfam" id="PF01614">
    <property type="entry name" value="IclR_C"/>
    <property type="match status" value="1"/>
</dbReference>
<comment type="caution">
    <text evidence="6">The sequence shown here is derived from an EMBL/GenBank/DDBJ whole genome shotgun (WGS) entry which is preliminary data.</text>
</comment>
<dbReference type="InterPro" id="IPR036388">
    <property type="entry name" value="WH-like_DNA-bd_sf"/>
</dbReference>
<protein>
    <submittedName>
        <fullName evidence="6">IclR family transcriptional regulator</fullName>
    </submittedName>
</protein>
<keyword evidence="7" id="KW-1185">Reference proteome</keyword>
<dbReference type="RefSeq" id="WP_188428092.1">
    <property type="nucleotide sequence ID" value="NZ_BAABKH010000010.1"/>
</dbReference>
<dbReference type="Proteomes" id="UP000605670">
    <property type="component" value="Unassembled WGS sequence"/>
</dbReference>
<keyword evidence="3" id="KW-0804">Transcription</keyword>
<dbReference type="Gene3D" id="1.10.10.10">
    <property type="entry name" value="Winged helix-like DNA-binding domain superfamily/Winged helix DNA-binding domain"/>
    <property type="match status" value="1"/>
</dbReference>
<keyword evidence="2" id="KW-0238">DNA-binding</keyword>
<feature type="domain" description="IclR-ED" evidence="5">
    <location>
        <begin position="67"/>
        <end position="248"/>
    </location>
</feature>
<dbReference type="InterPro" id="IPR050707">
    <property type="entry name" value="HTH_MetabolicPath_Reg"/>
</dbReference>
<evidence type="ECO:0000313" key="7">
    <source>
        <dbReference type="Proteomes" id="UP000605670"/>
    </source>
</evidence>
<evidence type="ECO:0000313" key="6">
    <source>
        <dbReference type="EMBL" id="GGF40937.1"/>
    </source>
</evidence>
<dbReference type="GO" id="GO:0003700">
    <property type="term" value="F:DNA-binding transcription factor activity"/>
    <property type="evidence" value="ECO:0007669"/>
    <property type="project" value="TreeGrafter"/>
</dbReference>
<accession>A0A917F474</accession>
<organism evidence="6 7">
    <name type="scientific">Ornithinimicrobium tianjinense</name>
    <dbReference type="NCBI Taxonomy" id="1195761"/>
    <lineage>
        <taxon>Bacteria</taxon>
        <taxon>Bacillati</taxon>
        <taxon>Actinomycetota</taxon>
        <taxon>Actinomycetes</taxon>
        <taxon>Micrococcales</taxon>
        <taxon>Ornithinimicrobiaceae</taxon>
        <taxon>Ornithinimicrobium</taxon>
    </lineage>
</organism>
<feature type="domain" description="HTH iclR-type" evidence="4">
    <location>
        <begin position="6"/>
        <end position="66"/>
    </location>
</feature>
<dbReference type="PROSITE" id="PS51078">
    <property type="entry name" value="ICLR_ED"/>
    <property type="match status" value="1"/>
</dbReference>
<name>A0A917F474_9MICO</name>
<dbReference type="Pfam" id="PF09339">
    <property type="entry name" value="HTH_IclR"/>
    <property type="match status" value="1"/>
</dbReference>
<evidence type="ECO:0000256" key="2">
    <source>
        <dbReference type="ARBA" id="ARBA00023125"/>
    </source>
</evidence>
<dbReference type="InterPro" id="IPR005471">
    <property type="entry name" value="Tscrpt_reg_IclR_N"/>
</dbReference>
<evidence type="ECO:0000259" key="5">
    <source>
        <dbReference type="PROSITE" id="PS51078"/>
    </source>
</evidence>
<reference evidence="6" key="1">
    <citation type="journal article" date="2014" name="Int. J. Syst. Evol. Microbiol.">
        <title>Complete genome sequence of Corynebacterium casei LMG S-19264T (=DSM 44701T), isolated from a smear-ripened cheese.</title>
        <authorList>
            <consortium name="US DOE Joint Genome Institute (JGI-PGF)"/>
            <person name="Walter F."/>
            <person name="Albersmeier A."/>
            <person name="Kalinowski J."/>
            <person name="Ruckert C."/>
        </authorList>
    </citation>
    <scope>NUCLEOTIDE SEQUENCE</scope>
    <source>
        <strain evidence="6">CGMCC 1.12160</strain>
    </source>
</reference>
<dbReference type="SUPFAM" id="SSF46785">
    <property type="entry name" value="Winged helix' DNA-binding domain"/>
    <property type="match status" value="1"/>
</dbReference>
<dbReference type="SUPFAM" id="SSF55781">
    <property type="entry name" value="GAF domain-like"/>
    <property type="match status" value="1"/>
</dbReference>
<dbReference type="InterPro" id="IPR029016">
    <property type="entry name" value="GAF-like_dom_sf"/>
</dbReference>
<sequence length="252" mass="26907">MVTTDVGVLDKVMAILALFDDRTDSLDPTTAARATGMSTPTAYRLMKAMAAQGLLVPSGRGYGLGLRLLHLGHLAAQRLDIVAVARPHMVRLREECNETVELQVREGHSRVPVHLEASTRTVRAAAQVGVPLPVHKGASARPILAWLPEDRALALARASAAEAGDELDEGELLERLATIRRQGYDIGYGERDVETGAGAAPIFDRSGEVVALLVASGTRTRFKDAAHRRQVADGLRRTAAAITEDLGGSAPR</sequence>
<dbReference type="InterPro" id="IPR014757">
    <property type="entry name" value="Tscrpt_reg_IclR_C"/>
</dbReference>
<dbReference type="PANTHER" id="PTHR30136:SF35">
    <property type="entry name" value="HTH-TYPE TRANSCRIPTIONAL REGULATOR RV1719"/>
    <property type="match status" value="1"/>
</dbReference>
<dbReference type="InterPro" id="IPR036390">
    <property type="entry name" value="WH_DNA-bd_sf"/>
</dbReference>
<dbReference type="GO" id="GO:0045892">
    <property type="term" value="P:negative regulation of DNA-templated transcription"/>
    <property type="evidence" value="ECO:0007669"/>
    <property type="project" value="TreeGrafter"/>
</dbReference>
<dbReference type="EMBL" id="BMEM01000001">
    <property type="protein sequence ID" value="GGF40937.1"/>
    <property type="molecule type" value="Genomic_DNA"/>
</dbReference>
<dbReference type="GO" id="GO:0003677">
    <property type="term" value="F:DNA binding"/>
    <property type="evidence" value="ECO:0007669"/>
    <property type="project" value="UniProtKB-KW"/>
</dbReference>